<evidence type="ECO:0000313" key="2">
    <source>
        <dbReference type="Proteomes" id="UP001590950"/>
    </source>
</evidence>
<protein>
    <recommendedName>
        <fullName evidence="3">F-box domain-containing protein</fullName>
    </recommendedName>
</protein>
<evidence type="ECO:0008006" key="3">
    <source>
        <dbReference type="Google" id="ProtNLM"/>
    </source>
</evidence>
<proteinExistence type="predicted"/>
<keyword evidence="2" id="KW-1185">Reference proteome</keyword>
<dbReference type="InterPro" id="IPR036047">
    <property type="entry name" value="F-box-like_dom_sf"/>
</dbReference>
<accession>A0ABR4A3T9</accession>
<dbReference type="SUPFAM" id="SSF81383">
    <property type="entry name" value="F-box domain"/>
    <property type="match status" value="1"/>
</dbReference>
<sequence length="226" mass="26407">MKMDNDDYRLFKRCFGDAEAKCDKHRLPKLSDSPEVASTQVFHIPELLEMILLHVPELPLLVFQRVNKVWRDVIQTSSPLQRKLFMEAEPISFKDMWVNYDTIHLRWNPFVLKYANPHSRRIAPYPSVDFGRNILRKFNDPDASWRKMFVSQPAGSTFCLTYLYDVRGDPVRVKNLIVESRSTERKLERCADITMDGMATLTRTAHDKRVLISVQIRVETKRAHAG</sequence>
<reference evidence="1 2" key="1">
    <citation type="submission" date="2024-09" db="EMBL/GenBank/DDBJ databases">
        <title>Rethinking Asexuality: The Enigmatic Case of Functional Sexual Genes in Lepraria (Stereocaulaceae).</title>
        <authorList>
            <person name="Doellman M."/>
            <person name="Sun Y."/>
            <person name="Barcenas-Pena A."/>
            <person name="Lumbsch H.T."/>
            <person name="Grewe F."/>
        </authorList>
    </citation>
    <scope>NUCLEOTIDE SEQUENCE [LARGE SCALE GENOMIC DNA]</scope>
    <source>
        <strain evidence="1 2">Mercado 3170</strain>
    </source>
</reference>
<evidence type="ECO:0000313" key="1">
    <source>
        <dbReference type="EMBL" id="KAL2038003.1"/>
    </source>
</evidence>
<comment type="caution">
    <text evidence="1">The sequence shown here is derived from an EMBL/GenBank/DDBJ whole genome shotgun (WGS) entry which is preliminary data.</text>
</comment>
<gene>
    <name evidence="1" type="ORF">N7G274_009223</name>
</gene>
<organism evidence="1 2">
    <name type="scientific">Stereocaulon virgatum</name>
    <dbReference type="NCBI Taxonomy" id="373712"/>
    <lineage>
        <taxon>Eukaryota</taxon>
        <taxon>Fungi</taxon>
        <taxon>Dikarya</taxon>
        <taxon>Ascomycota</taxon>
        <taxon>Pezizomycotina</taxon>
        <taxon>Lecanoromycetes</taxon>
        <taxon>OSLEUM clade</taxon>
        <taxon>Lecanoromycetidae</taxon>
        <taxon>Lecanorales</taxon>
        <taxon>Lecanorineae</taxon>
        <taxon>Stereocaulaceae</taxon>
        <taxon>Stereocaulon</taxon>
    </lineage>
</organism>
<name>A0ABR4A3T9_9LECA</name>
<dbReference type="Proteomes" id="UP001590950">
    <property type="component" value="Unassembled WGS sequence"/>
</dbReference>
<dbReference type="EMBL" id="JBEFKJ010000035">
    <property type="protein sequence ID" value="KAL2038003.1"/>
    <property type="molecule type" value="Genomic_DNA"/>
</dbReference>